<dbReference type="InterPro" id="IPR022742">
    <property type="entry name" value="Hydrolase_4"/>
</dbReference>
<reference evidence="3" key="1">
    <citation type="submission" date="2024-07" db="EMBL/GenBank/DDBJ databases">
        <title>Two chromosome-level genome assemblies of Korean endemic species Abeliophyllum distichum and Forsythia ovata (Oleaceae).</title>
        <authorList>
            <person name="Jang H."/>
        </authorList>
    </citation>
    <scope>NUCLEOTIDE SEQUENCE [LARGE SCALE GENOMIC DNA]</scope>
</reference>
<dbReference type="Proteomes" id="UP001604277">
    <property type="component" value="Unassembled WGS sequence"/>
</dbReference>
<evidence type="ECO:0000259" key="1">
    <source>
        <dbReference type="Pfam" id="PF12146"/>
    </source>
</evidence>
<evidence type="ECO:0000313" key="3">
    <source>
        <dbReference type="Proteomes" id="UP001604277"/>
    </source>
</evidence>
<dbReference type="InterPro" id="IPR029058">
    <property type="entry name" value="AB_hydrolase_fold"/>
</dbReference>
<dbReference type="AlphaFoldDB" id="A0ABD1R6Y6"/>
<accession>A0ABD1R6Y6</accession>
<dbReference type="SUPFAM" id="SSF53474">
    <property type="entry name" value="alpha/beta-Hydrolases"/>
    <property type="match status" value="1"/>
</dbReference>
<dbReference type="PANTHER" id="PTHR11614">
    <property type="entry name" value="PHOSPHOLIPASE-RELATED"/>
    <property type="match status" value="1"/>
</dbReference>
<keyword evidence="3" id="KW-1185">Reference proteome</keyword>
<name>A0ABD1R6Y6_9LAMI</name>
<comment type="caution">
    <text evidence="2">The sequence shown here is derived from an EMBL/GenBank/DDBJ whole genome shotgun (WGS) entry which is preliminary data.</text>
</comment>
<proteinExistence type="predicted"/>
<dbReference type="EMBL" id="JBFOLJ010000013">
    <property type="protein sequence ID" value="KAL2484185.1"/>
    <property type="molecule type" value="Genomic_DNA"/>
</dbReference>
<dbReference type="InterPro" id="IPR051044">
    <property type="entry name" value="MAG_DAG_Lipase"/>
</dbReference>
<protein>
    <submittedName>
        <fullName evidence="2">Alpha/beta-hydrolase superfamily protein</fullName>
    </submittedName>
</protein>
<dbReference type="Gene3D" id="3.40.50.1820">
    <property type="entry name" value="alpha/beta hydrolase"/>
    <property type="match status" value="1"/>
</dbReference>
<organism evidence="2 3">
    <name type="scientific">Forsythia ovata</name>
    <dbReference type="NCBI Taxonomy" id="205694"/>
    <lineage>
        <taxon>Eukaryota</taxon>
        <taxon>Viridiplantae</taxon>
        <taxon>Streptophyta</taxon>
        <taxon>Embryophyta</taxon>
        <taxon>Tracheophyta</taxon>
        <taxon>Spermatophyta</taxon>
        <taxon>Magnoliopsida</taxon>
        <taxon>eudicotyledons</taxon>
        <taxon>Gunneridae</taxon>
        <taxon>Pentapetalae</taxon>
        <taxon>asterids</taxon>
        <taxon>lamiids</taxon>
        <taxon>Lamiales</taxon>
        <taxon>Oleaceae</taxon>
        <taxon>Forsythieae</taxon>
        <taxon>Forsythia</taxon>
    </lineage>
</organism>
<feature type="domain" description="Serine aminopeptidase S33" evidence="1">
    <location>
        <begin position="44"/>
        <end position="143"/>
    </location>
</feature>
<dbReference type="Pfam" id="PF12146">
    <property type="entry name" value="Hydrolase_4"/>
    <property type="match status" value="1"/>
</dbReference>
<sequence>MEISAGTSFTKNTKYSTEKASMKNEQNMKIFTQSWQPADSSYKLKGLIGMIHGYASESSWLFELNAVAMAKSGFFVCALDLQGHGFSEGSPDHIPDIQPLVCDCINYFDSAQADHQNLPPFLYGESLGAALAVLICLKQQNCMERFGTEWSNV</sequence>
<evidence type="ECO:0000313" key="2">
    <source>
        <dbReference type="EMBL" id="KAL2484185.1"/>
    </source>
</evidence>
<gene>
    <name evidence="2" type="ORF">Fot_45629</name>
</gene>